<accession>X1LV53</accession>
<feature type="non-terminal residue" evidence="1">
    <location>
        <position position="1"/>
    </location>
</feature>
<proteinExistence type="predicted"/>
<evidence type="ECO:0000313" key="1">
    <source>
        <dbReference type="EMBL" id="GAI23272.1"/>
    </source>
</evidence>
<reference evidence="1" key="1">
    <citation type="journal article" date="2014" name="Front. Microbiol.">
        <title>High frequency of phylogenetically diverse reductive dehalogenase-homologous genes in deep subseafloor sedimentary metagenomes.</title>
        <authorList>
            <person name="Kawai M."/>
            <person name="Futagami T."/>
            <person name="Toyoda A."/>
            <person name="Takaki Y."/>
            <person name="Nishi S."/>
            <person name="Hori S."/>
            <person name="Arai W."/>
            <person name="Tsubouchi T."/>
            <person name="Morono Y."/>
            <person name="Uchiyama I."/>
            <person name="Ito T."/>
            <person name="Fujiyama A."/>
            <person name="Inagaki F."/>
            <person name="Takami H."/>
        </authorList>
    </citation>
    <scope>NUCLEOTIDE SEQUENCE</scope>
    <source>
        <strain evidence="1">Expedition CK06-06</strain>
    </source>
</reference>
<comment type="caution">
    <text evidence="1">The sequence shown here is derived from an EMBL/GenBank/DDBJ whole genome shotgun (WGS) entry which is preliminary data.</text>
</comment>
<protein>
    <submittedName>
        <fullName evidence="1">Uncharacterized protein</fullName>
    </submittedName>
</protein>
<organism evidence="1">
    <name type="scientific">marine sediment metagenome</name>
    <dbReference type="NCBI Taxonomy" id="412755"/>
    <lineage>
        <taxon>unclassified sequences</taxon>
        <taxon>metagenomes</taxon>
        <taxon>ecological metagenomes</taxon>
    </lineage>
</organism>
<gene>
    <name evidence="1" type="ORF">S06H3_27737</name>
</gene>
<dbReference type="EMBL" id="BARV01016114">
    <property type="protein sequence ID" value="GAI23272.1"/>
    <property type="molecule type" value="Genomic_DNA"/>
</dbReference>
<name>X1LV53_9ZZZZ</name>
<dbReference type="AlphaFoldDB" id="X1LV53"/>
<sequence length="114" mass="12913">EVFVPLVHRAGEAQFDVGEAMVRFARRNFLVPAPEVDDLEQLNARLLKACGNDLRRKLRGKAATKQALLAEEQQAFLPLPDVPFEACRHESTTTNPHYSQAWRKESGRSVEIAW</sequence>